<keyword evidence="2" id="KW-1185">Reference proteome</keyword>
<sequence>MGICSSQGSNKKLKTANTINQTQSLDPDYFNNFDLQNEPLIININKEFENMYQQILNMSQELDKLSQFLLS</sequence>
<comment type="caution">
    <text evidence="1">The sequence shown here is derived from an EMBL/GenBank/DDBJ whole genome shotgun (WGS) entry which is preliminary data.</text>
</comment>
<reference evidence="1" key="1">
    <citation type="submission" date="2021-01" db="EMBL/GenBank/DDBJ databases">
        <authorList>
            <consortium name="Genoscope - CEA"/>
            <person name="William W."/>
        </authorList>
    </citation>
    <scope>NUCLEOTIDE SEQUENCE</scope>
</reference>
<gene>
    <name evidence="1" type="ORF">POCTA_138.1.T0110140</name>
</gene>
<dbReference type="AlphaFoldDB" id="A0A8S1SHN6"/>
<proteinExistence type="predicted"/>
<name>A0A8S1SHN6_PAROT</name>
<accession>A0A8S1SHN6</accession>
<evidence type="ECO:0000313" key="1">
    <source>
        <dbReference type="EMBL" id="CAD8139923.1"/>
    </source>
</evidence>
<protein>
    <submittedName>
        <fullName evidence="1">Uncharacterized protein</fullName>
    </submittedName>
</protein>
<organism evidence="1 2">
    <name type="scientific">Paramecium octaurelia</name>
    <dbReference type="NCBI Taxonomy" id="43137"/>
    <lineage>
        <taxon>Eukaryota</taxon>
        <taxon>Sar</taxon>
        <taxon>Alveolata</taxon>
        <taxon>Ciliophora</taxon>
        <taxon>Intramacronucleata</taxon>
        <taxon>Oligohymenophorea</taxon>
        <taxon>Peniculida</taxon>
        <taxon>Parameciidae</taxon>
        <taxon>Paramecium</taxon>
    </lineage>
</organism>
<evidence type="ECO:0000313" key="2">
    <source>
        <dbReference type="Proteomes" id="UP000683925"/>
    </source>
</evidence>
<dbReference type="EMBL" id="CAJJDP010000010">
    <property type="protein sequence ID" value="CAD8139923.1"/>
    <property type="molecule type" value="Genomic_DNA"/>
</dbReference>
<dbReference type="Proteomes" id="UP000683925">
    <property type="component" value="Unassembled WGS sequence"/>
</dbReference>